<organism evidence="10 11">
    <name type="scientific">Porphyridium purpureum</name>
    <name type="common">Red alga</name>
    <name type="synonym">Porphyridium cruentum</name>
    <dbReference type="NCBI Taxonomy" id="35688"/>
    <lineage>
        <taxon>Eukaryota</taxon>
        <taxon>Rhodophyta</taxon>
        <taxon>Bangiophyceae</taxon>
        <taxon>Porphyridiales</taxon>
        <taxon>Porphyridiaceae</taxon>
        <taxon>Porphyridium</taxon>
    </lineage>
</organism>
<dbReference type="Proteomes" id="UP000324585">
    <property type="component" value="Unassembled WGS sequence"/>
</dbReference>
<evidence type="ECO:0000256" key="8">
    <source>
        <dbReference type="SAM" id="Coils"/>
    </source>
</evidence>
<keyword evidence="6" id="KW-0496">Mitochondrion</keyword>
<comment type="similarity">
    <text evidence="2">Belongs to the MICOS complex subunit Mic60 family.</text>
</comment>
<evidence type="ECO:0000256" key="5">
    <source>
        <dbReference type="ARBA" id="ARBA00022989"/>
    </source>
</evidence>
<comment type="subcellular location">
    <subcellularLocation>
        <location evidence="1">Mitochondrion inner membrane</location>
    </subcellularLocation>
</comment>
<keyword evidence="7" id="KW-0472">Membrane</keyword>
<protein>
    <submittedName>
        <fullName evidence="10">MICOS complex subunit MIC60</fullName>
    </submittedName>
</protein>
<dbReference type="Pfam" id="PF09731">
    <property type="entry name" value="Mitofilin"/>
    <property type="match status" value="1"/>
</dbReference>
<keyword evidence="3" id="KW-0812">Transmembrane</keyword>
<evidence type="ECO:0000256" key="2">
    <source>
        <dbReference type="ARBA" id="ARBA00010877"/>
    </source>
</evidence>
<dbReference type="GO" id="GO:0005743">
    <property type="term" value="C:mitochondrial inner membrane"/>
    <property type="evidence" value="ECO:0007669"/>
    <property type="project" value="UniProtKB-SubCell"/>
</dbReference>
<proteinExistence type="inferred from homology"/>
<keyword evidence="11" id="KW-1185">Reference proteome</keyword>
<evidence type="ECO:0000313" key="11">
    <source>
        <dbReference type="Proteomes" id="UP000324585"/>
    </source>
</evidence>
<name>A0A5J4YHB9_PORPP</name>
<comment type="caution">
    <text evidence="10">The sequence shown here is derived from an EMBL/GenBank/DDBJ whole genome shotgun (WGS) entry which is preliminary data.</text>
</comment>
<feature type="coiled-coil region" evidence="8">
    <location>
        <begin position="148"/>
        <end position="189"/>
    </location>
</feature>
<evidence type="ECO:0000256" key="6">
    <source>
        <dbReference type="ARBA" id="ARBA00023128"/>
    </source>
</evidence>
<feature type="region of interest" description="Disordered" evidence="9">
    <location>
        <begin position="82"/>
        <end position="127"/>
    </location>
</feature>
<keyword evidence="8" id="KW-0175">Coiled coil</keyword>
<dbReference type="OrthoDB" id="10261039at2759"/>
<accession>A0A5J4YHB9</accession>
<evidence type="ECO:0000256" key="4">
    <source>
        <dbReference type="ARBA" id="ARBA00022792"/>
    </source>
</evidence>
<evidence type="ECO:0000256" key="9">
    <source>
        <dbReference type="SAM" id="MobiDB-lite"/>
    </source>
</evidence>
<evidence type="ECO:0000256" key="3">
    <source>
        <dbReference type="ARBA" id="ARBA00022692"/>
    </source>
</evidence>
<gene>
    <name evidence="10" type="ORF">FVE85_8978</name>
</gene>
<sequence>MMRRVLLSSSAAPSIACFFVGRLLKYRPAQGRSLSTNAGQSHGGESVAVGRDHTGVGLPAVTLGVALVAAGSALFRKYGQARDGEIEKSHDADASDESETDRVELKLNSPGVPVQESRQDREDPSVSVLASTENTMKETHPDTDTRICSQAVRALERINERVRRADEDVKSAEKKVSELQHIVDTIERSSQSLAGSVADLSKELSSSAANARDGGAPKAAAAISSEVSKSAWSAFWDLPLLKRVKLQVMLARQLVDRMELAEMQMMEALENERDNLIAAANAQLKAQLQSALHAAELQHDHLDAQEFGKRKETVERWVSRAAALRNVMDRHTVWFDDVNREIQDLRAVIMGNMRPRLDVLNSITPEQTLLYECARVAISSHGALDTQSLLTSFESIKREADIVAWMPPGGGLMSYLWAKLLYPLRMKVSPSENDRDAHAQLARAESAVQAGDLVWAIRELQHISGPAGSLLVDWMDAAKQRLRKDMCREVEQSYALLLSERLATMSE</sequence>
<feature type="compositionally biased region" description="Basic and acidic residues" evidence="9">
    <location>
        <begin position="82"/>
        <end position="93"/>
    </location>
</feature>
<evidence type="ECO:0000256" key="1">
    <source>
        <dbReference type="ARBA" id="ARBA00004273"/>
    </source>
</evidence>
<keyword evidence="4" id="KW-0999">Mitochondrion inner membrane</keyword>
<dbReference type="EMBL" id="VRMN01000027">
    <property type="protein sequence ID" value="KAA8490452.1"/>
    <property type="molecule type" value="Genomic_DNA"/>
</dbReference>
<feature type="coiled-coil region" evidence="8">
    <location>
        <begin position="251"/>
        <end position="305"/>
    </location>
</feature>
<evidence type="ECO:0000256" key="7">
    <source>
        <dbReference type="ARBA" id="ARBA00023136"/>
    </source>
</evidence>
<evidence type="ECO:0000313" key="10">
    <source>
        <dbReference type="EMBL" id="KAA8490452.1"/>
    </source>
</evidence>
<dbReference type="InterPro" id="IPR019133">
    <property type="entry name" value="MIC60"/>
</dbReference>
<keyword evidence="5" id="KW-1133">Transmembrane helix</keyword>
<reference evidence="11" key="1">
    <citation type="journal article" date="2019" name="Nat. Commun.">
        <title>Expansion of phycobilisome linker gene families in mesophilic red algae.</title>
        <authorList>
            <person name="Lee J."/>
            <person name="Kim D."/>
            <person name="Bhattacharya D."/>
            <person name="Yoon H.S."/>
        </authorList>
    </citation>
    <scope>NUCLEOTIDE SEQUENCE [LARGE SCALE GENOMIC DNA]</scope>
    <source>
        <strain evidence="11">CCMP 1328</strain>
    </source>
</reference>
<dbReference type="AlphaFoldDB" id="A0A5J4YHB9"/>